<dbReference type="OrthoDB" id="6371628at2759"/>
<dbReference type="EMBL" id="JACEEZ010014151">
    <property type="protein sequence ID" value="KAG0719679.1"/>
    <property type="molecule type" value="Genomic_DNA"/>
</dbReference>
<comment type="caution">
    <text evidence="1">The sequence shown here is derived from an EMBL/GenBank/DDBJ whole genome shotgun (WGS) entry which is preliminary data.</text>
</comment>
<evidence type="ECO:0000313" key="2">
    <source>
        <dbReference type="Proteomes" id="UP000770661"/>
    </source>
</evidence>
<evidence type="ECO:0000313" key="1">
    <source>
        <dbReference type="EMBL" id="KAG0719679.1"/>
    </source>
</evidence>
<name>A0A8J4YB88_CHIOP</name>
<proteinExistence type="predicted"/>
<accession>A0A8J4YB88</accession>
<dbReference type="AlphaFoldDB" id="A0A8J4YB88"/>
<sequence length="834" mass="92547">MKTKHFTAPAVQRPARPPDLLAAEAAVEEEYGHVEESTGDTGPQWKGGSAGACEECLARHGPPGTYCRVFQGPLQQVVATLNHLDKPLAPAALRAHILGTRNLLKQLTSVLHLPLFDPPKDDDTATKQSEASVLAAPGRRHGQLACQERFLGSKVGYPRYIQGFTRVACAALPLRQVVTAVLWDVDSKYLKRLISNFDRIYPDLPLLLVTDAGLRSKANLVIEPPTPSVPHALSKVLARVKTPYVLLASNLSQLSHHSRLERLVWVAEWLGVWAVGGSVRGADGRWRTGCLQVREGHGQLVYVRGYDASIHECQLCQAMDGPLVMRRAALASLNWPNNSTARQLLFPELFLEIHAKAAPHQHGAAVCPDVMFLQAGLEPTWQVAANQRPEEWELQRVAALWRPLARQRHLVRIHLPSGVIIKYPWVPEHRLQLHSIIRPYWGVRHLLSLDDDMIVYGARLAYLDQPTLGSSRPLARRASSHANEPLWMDDRPPTRVFESVSADYFHVAGRTYLVYVDRLSGWPYVITYPRTASADHLVAEDHPRKSSSGIRCGLGCPLITVRLPQSGSAQPMSVMPELTISGIRRSSVTTAPPVHFMAYASAPGLMSRTTLQAYGIVQARFQKILLRTVDTDIVVLAVSATTKLKIQELWVAFGTGQHFRYIPAHEIAAFLGPDKSQALPMFHAYTGCDTVSSFNTRGKKTAWDIWKVFDELTPALVHLSTGTADISDDVVAVLERFTILLYDRTSNLVNIDEARQALFTKKGRAMEAIPPTRGALVQQIKRAVYTGGHCWGNMLKVVMDLPSPGDWGWIDPHNWKPLWSMLPEASTSSRELIC</sequence>
<gene>
    <name evidence="1" type="ORF">GWK47_050009</name>
</gene>
<organism evidence="1 2">
    <name type="scientific">Chionoecetes opilio</name>
    <name type="common">Atlantic snow crab</name>
    <name type="synonym">Cancer opilio</name>
    <dbReference type="NCBI Taxonomy" id="41210"/>
    <lineage>
        <taxon>Eukaryota</taxon>
        <taxon>Metazoa</taxon>
        <taxon>Ecdysozoa</taxon>
        <taxon>Arthropoda</taxon>
        <taxon>Crustacea</taxon>
        <taxon>Multicrustacea</taxon>
        <taxon>Malacostraca</taxon>
        <taxon>Eumalacostraca</taxon>
        <taxon>Eucarida</taxon>
        <taxon>Decapoda</taxon>
        <taxon>Pleocyemata</taxon>
        <taxon>Brachyura</taxon>
        <taxon>Eubrachyura</taxon>
        <taxon>Majoidea</taxon>
        <taxon>Majidae</taxon>
        <taxon>Chionoecetes</taxon>
    </lineage>
</organism>
<protein>
    <submittedName>
        <fullName evidence="1">Uncharacterized protein</fullName>
    </submittedName>
</protein>
<dbReference type="Proteomes" id="UP000770661">
    <property type="component" value="Unassembled WGS sequence"/>
</dbReference>
<keyword evidence="2" id="KW-1185">Reference proteome</keyword>
<reference evidence="1" key="1">
    <citation type="submission" date="2020-07" db="EMBL/GenBank/DDBJ databases">
        <title>The High-quality genome of the commercially important snow crab, Chionoecetes opilio.</title>
        <authorList>
            <person name="Jeong J.-H."/>
            <person name="Ryu S."/>
        </authorList>
    </citation>
    <scope>NUCLEOTIDE SEQUENCE</scope>
    <source>
        <strain evidence="1">MADBK_172401_WGS</strain>
        <tissue evidence="1">Digestive gland</tissue>
    </source>
</reference>